<evidence type="ECO:0000313" key="1">
    <source>
        <dbReference type="EMBL" id="KRK83679.1"/>
    </source>
</evidence>
<dbReference type="EMBL" id="AZDY01000035">
    <property type="protein sequence ID" value="KRK83679.1"/>
    <property type="molecule type" value="Genomic_DNA"/>
</dbReference>
<gene>
    <name evidence="1" type="ORF">FC78_GL001259</name>
</gene>
<evidence type="ECO:0008006" key="3">
    <source>
        <dbReference type="Google" id="ProtNLM"/>
    </source>
</evidence>
<dbReference type="STRING" id="1423788.FC78_GL001259"/>
<accession>A0A0R1KK34</accession>
<keyword evidence="2" id="KW-1185">Reference proteome</keyword>
<dbReference type="RefSeq" id="WP_056951321.1">
    <property type="nucleotide sequence ID" value="NZ_AZDY01000035.1"/>
</dbReference>
<proteinExistence type="predicted"/>
<sequence length="106" mass="12578">MQAKQAYNHFTTNLINHTANFINNNFDFNIESNQNLQIKQMPFMQIELFAEQSFQRHYSVVITMLNDEQFQGKFISQVNKNKYVFKMNSTFFKIATLDQIKSINLV</sequence>
<organism evidence="1 2">
    <name type="scientific">Companilactobacillus bobalius DSM 19674</name>
    <dbReference type="NCBI Taxonomy" id="1423788"/>
    <lineage>
        <taxon>Bacteria</taxon>
        <taxon>Bacillati</taxon>
        <taxon>Bacillota</taxon>
        <taxon>Bacilli</taxon>
        <taxon>Lactobacillales</taxon>
        <taxon>Lactobacillaceae</taxon>
        <taxon>Companilactobacillus</taxon>
        <taxon>Companilactobacillus bobalius</taxon>
    </lineage>
</organism>
<dbReference type="PATRIC" id="fig|1423788.3.peg.1292"/>
<dbReference type="Proteomes" id="UP000051515">
    <property type="component" value="Unassembled WGS sequence"/>
</dbReference>
<dbReference type="OrthoDB" id="2328197at2"/>
<dbReference type="AlphaFoldDB" id="A0A0R1KK34"/>
<protein>
    <recommendedName>
        <fullName evidence="3">YolD-like protein</fullName>
    </recommendedName>
</protein>
<reference evidence="1 2" key="1">
    <citation type="journal article" date="2015" name="Genome Announc.">
        <title>Expanding the biotechnology potential of lactobacilli through comparative genomics of 213 strains and associated genera.</title>
        <authorList>
            <person name="Sun Z."/>
            <person name="Harris H.M."/>
            <person name="McCann A."/>
            <person name="Guo C."/>
            <person name="Argimon S."/>
            <person name="Zhang W."/>
            <person name="Yang X."/>
            <person name="Jeffery I.B."/>
            <person name="Cooney J.C."/>
            <person name="Kagawa T.F."/>
            <person name="Liu W."/>
            <person name="Song Y."/>
            <person name="Salvetti E."/>
            <person name="Wrobel A."/>
            <person name="Rasinkangas P."/>
            <person name="Parkhill J."/>
            <person name="Rea M.C."/>
            <person name="O'Sullivan O."/>
            <person name="Ritari J."/>
            <person name="Douillard F.P."/>
            <person name="Paul Ross R."/>
            <person name="Yang R."/>
            <person name="Briner A.E."/>
            <person name="Felis G.E."/>
            <person name="de Vos W.M."/>
            <person name="Barrangou R."/>
            <person name="Klaenhammer T.R."/>
            <person name="Caufield P.W."/>
            <person name="Cui Y."/>
            <person name="Zhang H."/>
            <person name="O'Toole P.W."/>
        </authorList>
    </citation>
    <scope>NUCLEOTIDE SEQUENCE [LARGE SCALE GENOMIC DNA]</scope>
    <source>
        <strain evidence="1 2">DSM 19674</strain>
    </source>
</reference>
<comment type="caution">
    <text evidence="1">The sequence shown here is derived from an EMBL/GenBank/DDBJ whole genome shotgun (WGS) entry which is preliminary data.</text>
</comment>
<name>A0A0R1KK34_9LACO</name>
<evidence type="ECO:0000313" key="2">
    <source>
        <dbReference type="Proteomes" id="UP000051515"/>
    </source>
</evidence>